<dbReference type="Proteomes" id="UP000757540">
    <property type="component" value="Unassembled WGS sequence"/>
</dbReference>
<evidence type="ECO:0000313" key="2">
    <source>
        <dbReference type="Proteomes" id="UP000757540"/>
    </source>
</evidence>
<keyword evidence="2" id="KW-1185">Reference proteome</keyword>
<name>A0ABX2A207_9MICO</name>
<reference evidence="1 2" key="1">
    <citation type="submission" date="2020-05" db="EMBL/GenBank/DDBJ databases">
        <title>Genomic Encyclopedia of Type Strains, Phase III (KMG-III): the genomes of soil and plant-associated and newly described type strains.</title>
        <authorList>
            <person name="Whitman W."/>
        </authorList>
    </citation>
    <scope>NUCLEOTIDE SEQUENCE [LARGE SCALE GENOMIC DNA]</scope>
    <source>
        <strain evidence="1 2">KCTC 19046</strain>
    </source>
</reference>
<evidence type="ECO:0000313" key="1">
    <source>
        <dbReference type="EMBL" id="NOV95638.1"/>
    </source>
</evidence>
<evidence type="ECO:0008006" key="3">
    <source>
        <dbReference type="Google" id="ProtNLM"/>
    </source>
</evidence>
<dbReference type="EMBL" id="JABEZU010000001">
    <property type="protein sequence ID" value="NOV95638.1"/>
    <property type="molecule type" value="Genomic_DNA"/>
</dbReference>
<accession>A0ABX2A207</accession>
<protein>
    <recommendedName>
        <fullName evidence="3">Alpha/beta hydrolase family protein</fullName>
    </recommendedName>
</protein>
<organism evidence="1 2">
    <name type="scientific">Isoptericola halotolerans</name>
    <dbReference type="NCBI Taxonomy" id="300560"/>
    <lineage>
        <taxon>Bacteria</taxon>
        <taxon>Bacillati</taxon>
        <taxon>Actinomycetota</taxon>
        <taxon>Actinomycetes</taxon>
        <taxon>Micrococcales</taxon>
        <taxon>Promicromonosporaceae</taxon>
        <taxon>Isoptericola</taxon>
    </lineage>
</organism>
<comment type="caution">
    <text evidence="1">The sequence shown here is derived from an EMBL/GenBank/DDBJ whole genome shotgun (WGS) entry which is preliminary data.</text>
</comment>
<dbReference type="InterPro" id="IPR029058">
    <property type="entry name" value="AB_hydrolase_fold"/>
</dbReference>
<sequence length="327" mass="33757">MTRLVLLHGRDTAGQDAASLKSAWLAALDQGFRAAGSPVRVTGDDATLVFYADTLGALVGGVDGVVDEPGPPPVERYRLTDVPDGALGLALRLAREVLAGAGVPPDATAATAPSTEERTDVVPSDLTDALVRALAAALAAVDRFVPGLSGAVVLLLARDVHAYLHVPAVRAAIDEGVAAALPTDEPAVVVAHSLGAVVAYEVLRSADERWQVPLLCTVGSPLALRAVREMLAVPLTWPAAAGWVDVRDPRDLLALHDLTPTTFPLPGERQVRAVHVENPAPWRHAAAVQGVDGTWTGYLATPGLGAVVADAWGGPALTCDEGPPVPP</sequence>
<dbReference type="SUPFAM" id="SSF53474">
    <property type="entry name" value="alpha/beta-Hydrolases"/>
    <property type="match status" value="1"/>
</dbReference>
<proteinExistence type="predicted"/>
<dbReference type="RefSeq" id="WP_171781916.1">
    <property type="nucleotide sequence ID" value="NZ_BAAAML010000002.1"/>
</dbReference>
<gene>
    <name evidence="1" type="ORF">HDG69_000191</name>
</gene>